<accession>A0ABN8IS66</accession>
<name>A0ABN8IS66_9NEOP</name>
<comment type="similarity">
    <text evidence="2">Belongs to the cecropin family.</text>
</comment>
<feature type="non-terminal residue" evidence="7">
    <location>
        <position position="1"/>
    </location>
</feature>
<evidence type="ECO:0000313" key="7">
    <source>
        <dbReference type="EMBL" id="CAH2059542.1"/>
    </source>
</evidence>
<organism evidence="7 8">
    <name type="scientific">Iphiclides podalirius</name>
    <name type="common">scarce swallowtail</name>
    <dbReference type="NCBI Taxonomy" id="110791"/>
    <lineage>
        <taxon>Eukaryota</taxon>
        <taxon>Metazoa</taxon>
        <taxon>Ecdysozoa</taxon>
        <taxon>Arthropoda</taxon>
        <taxon>Hexapoda</taxon>
        <taxon>Insecta</taxon>
        <taxon>Pterygota</taxon>
        <taxon>Neoptera</taxon>
        <taxon>Endopterygota</taxon>
        <taxon>Lepidoptera</taxon>
        <taxon>Glossata</taxon>
        <taxon>Ditrysia</taxon>
        <taxon>Papilionoidea</taxon>
        <taxon>Papilionidae</taxon>
        <taxon>Papilioninae</taxon>
        <taxon>Iphiclides</taxon>
    </lineage>
</organism>
<dbReference type="EMBL" id="OW152838">
    <property type="protein sequence ID" value="CAH2059542.1"/>
    <property type="molecule type" value="Genomic_DNA"/>
</dbReference>
<protein>
    <submittedName>
        <fullName evidence="7">Uncharacterized protein</fullName>
    </submittedName>
</protein>
<dbReference type="PROSITE" id="PS00268">
    <property type="entry name" value="CECROPIN"/>
    <property type="match status" value="1"/>
</dbReference>
<gene>
    <name evidence="7" type="ORF">IPOD504_LOCUS10917</name>
</gene>
<dbReference type="InterPro" id="IPR000875">
    <property type="entry name" value="CecC-like"/>
</dbReference>
<keyword evidence="8" id="KW-1185">Reference proteome</keyword>
<evidence type="ECO:0000256" key="5">
    <source>
        <dbReference type="ARBA" id="ARBA00022588"/>
    </source>
</evidence>
<keyword evidence="6" id="KW-0391">Immunity</keyword>
<dbReference type="Proteomes" id="UP000837857">
    <property type="component" value="Chromosome 26"/>
</dbReference>
<evidence type="ECO:0000256" key="1">
    <source>
        <dbReference type="ARBA" id="ARBA00004613"/>
    </source>
</evidence>
<evidence type="ECO:0000256" key="2">
    <source>
        <dbReference type="ARBA" id="ARBA00010680"/>
    </source>
</evidence>
<keyword evidence="3" id="KW-0964">Secreted</keyword>
<proteinExistence type="inferred from homology"/>
<dbReference type="Pfam" id="PF00272">
    <property type="entry name" value="Cecropin"/>
    <property type="match status" value="1"/>
</dbReference>
<evidence type="ECO:0000256" key="4">
    <source>
        <dbReference type="ARBA" id="ARBA00022529"/>
    </source>
</evidence>
<evidence type="ECO:0000313" key="8">
    <source>
        <dbReference type="Proteomes" id="UP000837857"/>
    </source>
</evidence>
<reference evidence="7" key="1">
    <citation type="submission" date="2022-03" db="EMBL/GenBank/DDBJ databases">
        <authorList>
            <person name="Martin H S."/>
        </authorList>
    </citation>
    <scope>NUCLEOTIDE SEQUENCE</scope>
</reference>
<keyword evidence="4" id="KW-0929">Antimicrobial</keyword>
<sequence length="100" mass="10975">MRKALHLMTAVLQGIRPCLLTDQTKCEQFSITYSLLIGRDIDSDEPAHSASNTFSVTSASPKWKVFKKIEKIGRNVRDGIIKAGPAVQVVGQASQVYKQG</sequence>
<evidence type="ECO:0000256" key="3">
    <source>
        <dbReference type="ARBA" id="ARBA00022525"/>
    </source>
</evidence>
<keyword evidence="5" id="KW-0399">Innate immunity</keyword>
<comment type="subcellular location">
    <subcellularLocation>
        <location evidence="1">Secreted</location>
    </subcellularLocation>
</comment>
<evidence type="ECO:0000256" key="6">
    <source>
        <dbReference type="ARBA" id="ARBA00022859"/>
    </source>
</evidence>